<dbReference type="EMBL" id="JAJEPS010000011">
    <property type="protein sequence ID" value="MCC2126838.1"/>
    <property type="molecule type" value="Genomic_DNA"/>
</dbReference>
<evidence type="ECO:0000256" key="1">
    <source>
        <dbReference type="ARBA" id="ARBA00023015"/>
    </source>
</evidence>
<dbReference type="Pfam" id="PF00356">
    <property type="entry name" value="LacI"/>
    <property type="match status" value="1"/>
</dbReference>
<gene>
    <name evidence="5" type="ORF">LKD36_11735</name>
</gene>
<accession>A0AAE3A9E2</accession>
<dbReference type="SUPFAM" id="SSF53822">
    <property type="entry name" value="Periplasmic binding protein-like I"/>
    <property type="match status" value="1"/>
</dbReference>
<evidence type="ECO:0000313" key="5">
    <source>
        <dbReference type="EMBL" id="MCC2126838.1"/>
    </source>
</evidence>
<feature type="domain" description="HTH lacI-type" evidence="4">
    <location>
        <begin position="1"/>
        <end position="55"/>
    </location>
</feature>
<evidence type="ECO:0000259" key="4">
    <source>
        <dbReference type="PROSITE" id="PS50932"/>
    </source>
</evidence>
<dbReference type="RefSeq" id="WP_118770785.1">
    <property type="nucleotide sequence ID" value="NZ_JAJEPS010000011.1"/>
</dbReference>
<evidence type="ECO:0000256" key="2">
    <source>
        <dbReference type="ARBA" id="ARBA00023125"/>
    </source>
</evidence>
<dbReference type="Gene3D" id="1.10.260.40">
    <property type="entry name" value="lambda repressor-like DNA-binding domains"/>
    <property type="match status" value="1"/>
</dbReference>
<organism evidence="5 6">
    <name type="scientific">Hominiventricola filiformis</name>
    <dbReference type="NCBI Taxonomy" id="2885352"/>
    <lineage>
        <taxon>Bacteria</taxon>
        <taxon>Bacillati</taxon>
        <taxon>Bacillota</taxon>
        <taxon>Clostridia</taxon>
        <taxon>Lachnospirales</taxon>
        <taxon>Lachnospiraceae</taxon>
        <taxon>Hominiventricola</taxon>
    </lineage>
</organism>
<dbReference type="InterPro" id="IPR010982">
    <property type="entry name" value="Lambda_DNA-bd_dom_sf"/>
</dbReference>
<keyword evidence="3" id="KW-0804">Transcription</keyword>
<reference evidence="5 6" key="1">
    <citation type="submission" date="2021-10" db="EMBL/GenBank/DDBJ databases">
        <title>Anaerobic single-cell dispensing facilitates the cultivation of human gut bacteria.</title>
        <authorList>
            <person name="Afrizal A."/>
        </authorList>
    </citation>
    <scope>NUCLEOTIDE SEQUENCE [LARGE SCALE GENOMIC DNA]</scope>
    <source>
        <strain evidence="5 6">CLA-AA-H276</strain>
    </source>
</reference>
<evidence type="ECO:0000256" key="3">
    <source>
        <dbReference type="ARBA" id="ARBA00023163"/>
    </source>
</evidence>
<dbReference type="SMART" id="SM00354">
    <property type="entry name" value="HTH_LACI"/>
    <property type="match status" value="1"/>
</dbReference>
<name>A0AAE3A9E2_9FIRM</name>
<dbReference type="Pfam" id="PF13377">
    <property type="entry name" value="Peripla_BP_3"/>
    <property type="match status" value="1"/>
</dbReference>
<dbReference type="InterPro" id="IPR028082">
    <property type="entry name" value="Peripla_BP_I"/>
</dbReference>
<dbReference type="CDD" id="cd01392">
    <property type="entry name" value="HTH_LacI"/>
    <property type="match status" value="1"/>
</dbReference>
<evidence type="ECO:0000313" key="6">
    <source>
        <dbReference type="Proteomes" id="UP001198220"/>
    </source>
</evidence>
<keyword evidence="6" id="KW-1185">Reference proteome</keyword>
<dbReference type="SUPFAM" id="SSF47413">
    <property type="entry name" value="lambda repressor-like DNA-binding domains"/>
    <property type="match status" value="1"/>
</dbReference>
<sequence>MTIKDIAKESGYAVGTVSRVLNNHPDVSEKARKTIMEVVERHHFKLNNNAKHLKQQASSGIAIIVKGSQNMLFASIVEQLQGLIEEKDFACFIYYIGEEENEVEQAESVCLERHPKGILFLGSNLKFFQERFARIDVPCVLVTNSAEQLHFRNLSSVSTDDAKGAEAAVEYLMNLGHKNIGILGGRMEKSHAAYTRCVGCADAFQKHKMAFDRKKQYEPALFSMEEGYRAMNALLDRMPDLTAVFAMADVLAMGAIRAICDRGLKVPEDISVIGFDGIELGNYLTPRLTTIRQDRERIADRSMEILLSCMDEEQEEELVAVHELLPFDLVMGESAVKV</sequence>
<proteinExistence type="predicted"/>
<dbReference type="InterPro" id="IPR046335">
    <property type="entry name" value="LacI/GalR-like_sensor"/>
</dbReference>
<protein>
    <submittedName>
        <fullName evidence="5">LacI family transcriptional regulator</fullName>
    </submittedName>
</protein>
<dbReference type="AlphaFoldDB" id="A0AAE3A9E2"/>
<dbReference type="PANTHER" id="PTHR30146:SF149">
    <property type="entry name" value="HTH-TYPE TRANSCRIPTIONAL REGULATOR EBGR"/>
    <property type="match status" value="1"/>
</dbReference>
<keyword evidence="1" id="KW-0805">Transcription regulation</keyword>
<comment type="caution">
    <text evidence="5">The sequence shown here is derived from an EMBL/GenBank/DDBJ whole genome shotgun (WGS) entry which is preliminary data.</text>
</comment>
<dbReference type="PANTHER" id="PTHR30146">
    <property type="entry name" value="LACI-RELATED TRANSCRIPTIONAL REPRESSOR"/>
    <property type="match status" value="1"/>
</dbReference>
<keyword evidence="2" id="KW-0238">DNA-binding</keyword>
<dbReference type="GO" id="GO:0000976">
    <property type="term" value="F:transcription cis-regulatory region binding"/>
    <property type="evidence" value="ECO:0007669"/>
    <property type="project" value="TreeGrafter"/>
</dbReference>
<dbReference type="Proteomes" id="UP001198220">
    <property type="component" value="Unassembled WGS sequence"/>
</dbReference>
<dbReference type="PROSITE" id="PS50932">
    <property type="entry name" value="HTH_LACI_2"/>
    <property type="match status" value="1"/>
</dbReference>
<dbReference type="CDD" id="cd06267">
    <property type="entry name" value="PBP1_LacI_sugar_binding-like"/>
    <property type="match status" value="1"/>
</dbReference>
<dbReference type="InterPro" id="IPR000843">
    <property type="entry name" value="HTH_LacI"/>
</dbReference>
<dbReference type="GO" id="GO:0003700">
    <property type="term" value="F:DNA-binding transcription factor activity"/>
    <property type="evidence" value="ECO:0007669"/>
    <property type="project" value="TreeGrafter"/>
</dbReference>
<dbReference type="Gene3D" id="3.40.50.2300">
    <property type="match status" value="2"/>
</dbReference>